<reference evidence="1" key="1">
    <citation type="submission" date="2022-04" db="EMBL/GenBank/DDBJ databases">
        <title>Genome of the entomopathogenic fungus Entomophthora muscae.</title>
        <authorList>
            <person name="Elya C."/>
            <person name="Lovett B.R."/>
            <person name="Lee E."/>
            <person name="Macias A.M."/>
            <person name="Hajek A.E."/>
            <person name="De Bivort B.L."/>
            <person name="Kasson M.T."/>
            <person name="De Fine Licht H.H."/>
            <person name="Stajich J.E."/>
        </authorList>
    </citation>
    <scope>NUCLEOTIDE SEQUENCE</scope>
    <source>
        <strain evidence="1">Berkeley</strain>
    </source>
</reference>
<evidence type="ECO:0000313" key="1">
    <source>
        <dbReference type="EMBL" id="KAJ9081309.1"/>
    </source>
</evidence>
<proteinExistence type="predicted"/>
<evidence type="ECO:0000313" key="2">
    <source>
        <dbReference type="Proteomes" id="UP001165960"/>
    </source>
</evidence>
<sequence>MSLFPILRSHVLLQRHCHFIRRGLTSTPTLKTAPSKYIIGGVPQDYISEEAEDDSPGISNRYFGPKSNFVDFKHIQVVGGRGGDGAVSFLRDKITSDGPPNGGNGGNGGNVVLKASRNESTLSIGQYRCSANRGLNGLGSSMHGQRGTDLVITVPVGTVVRKLMLQTRLDLLVKRMQQQHMLNRCWI</sequence>
<accession>A0ACC2U2U5</accession>
<dbReference type="EMBL" id="QTSX02001484">
    <property type="protein sequence ID" value="KAJ9081309.1"/>
    <property type="molecule type" value="Genomic_DNA"/>
</dbReference>
<protein>
    <submittedName>
        <fullName evidence="1">GTPase of the mitochondrial inner membrane that associates with the large ribosomal subunit</fullName>
        <ecNumber evidence="1">1.14.11.27</ecNumber>
    </submittedName>
</protein>
<comment type="caution">
    <text evidence="1">The sequence shown here is derived from an EMBL/GenBank/DDBJ whole genome shotgun (WGS) entry which is preliminary data.</text>
</comment>
<gene>
    <name evidence="1" type="primary">MTG2_3</name>
    <name evidence="1" type="ORF">DSO57_1015978</name>
</gene>
<keyword evidence="2" id="KW-1185">Reference proteome</keyword>
<name>A0ACC2U2U5_9FUNG</name>
<organism evidence="1 2">
    <name type="scientific">Entomophthora muscae</name>
    <dbReference type="NCBI Taxonomy" id="34485"/>
    <lineage>
        <taxon>Eukaryota</taxon>
        <taxon>Fungi</taxon>
        <taxon>Fungi incertae sedis</taxon>
        <taxon>Zoopagomycota</taxon>
        <taxon>Entomophthoromycotina</taxon>
        <taxon>Entomophthoromycetes</taxon>
        <taxon>Entomophthorales</taxon>
        <taxon>Entomophthoraceae</taxon>
        <taxon>Entomophthora</taxon>
    </lineage>
</organism>
<dbReference type="Proteomes" id="UP001165960">
    <property type="component" value="Unassembled WGS sequence"/>
</dbReference>
<keyword evidence="1" id="KW-0560">Oxidoreductase</keyword>
<dbReference type="EC" id="1.14.11.27" evidence="1"/>